<feature type="domain" description="N(4)-bis(aminopropyl)spermidine synthase C-terminal" evidence="1">
    <location>
        <begin position="107"/>
        <end position="308"/>
    </location>
</feature>
<evidence type="ECO:0000313" key="3">
    <source>
        <dbReference type="Proteomes" id="UP000177053"/>
    </source>
</evidence>
<dbReference type="Pfam" id="PF01861">
    <property type="entry name" value="BpsA_C"/>
    <property type="match status" value="1"/>
</dbReference>
<dbReference type="GO" id="GO:0008168">
    <property type="term" value="F:methyltransferase activity"/>
    <property type="evidence" value="ECO:0007669"/>
    <property type="project" value="InterPro"/>
</dbReference>
<reference evidence="2 3" key="1">
    <citation type="journal article" date="2016" name="Nat. Commun.">
        <title>Thousands of microbial genomes shed light on interconnected biogeochemical processes in an aquifer system.</title>
        <authorList>
            <person name="Anantharaman K."/>
            <person name="Brown C.T."/>
            <person name="Hug L.A."/>
            <person name="Sharon I."/>
            <person name="Castelle C.J."/>
            <person name="Probst A.J."/>
            <person name="Thomas B.C."/>
            <person name="Singh A."/>
            <person name="Wilkins M.J."/>
            <person name="Karaoz U."/>
            <person name="Brodie E.L."/>
            <person name="Williams K.H."/>
            <person name="Hubbard S.S."/>
            <person name="Banfield J.F."/>
        </authorList>
    </citation>
    <scope>NUCLEOTIDE SEQUENCE [LARGE SCALE GENOMIC DNA]</scope>
</reference>
<dbReference type="GO" id="GO:0032259">
    <property type="term" value="P:methylation"/>
    <property type="evidence" value="ECO:0007669"/>
    <property type="project" value="InterPro"/>
</dbReference>
<dbReference type="GO" id="GO:0006596">
    <property type="term" value="P:polyamine biosynthetic process"/>
    <property type="evidence" value="ECO:0007669"/>
    <property type="project" value="TreeGrafter"/>
</dbReference>
<accession>A0A1F7X7I0</accession>
<dbReference type="InterPro" id="IPR051720">
    <property type="entry name" value="rRNA_MeTrfase/Polyamine_Synth"/>
</dbReference>
<dbReference type="InterPro" id="IPR002723">
    <property type="entry name" value="BpsA_C"/>
</dbReference>
<organism evidence="2 3">
    <name type="scientific">Candidatus Woesebacteria bacterium RBG_16_34_12</name>
    <dbReference type="NCBI Taxonomy" id="1802480"/>
    <lineage>
        <taxon>Bacteria</taxon>
        <taxon>Candidatus Woeseibacteriota</taxon>
    </lineage>
</organism>
<dbReference type="PANTHER" id="PTHR23290">
    <property type="entry name" value="RRNA N6-ADENOSINE-METHYLTRANSFERASE METTL5"/>
    <property type="match status" value="1"/>
</dbReference>
<dbReference type="InterPro" id="IPR002052">
    <property type="entry name" value="DNA_methylase_N6_adenine_CS"/>
</dbReference>
<dbReference type="GO" id="GO:0003676">
    <property type="term" value="F:nucleic acid binding"/>
    <property type="evidence" value="ECO:0007669"/>
    <property type="project" value="InterPro"/>
</dbReference>
<gene>
    <name evidence="2" type="ORF">A2Z22_04175</name>
</gene>
<name>A0A1F7X7I0_9BACT</name>
<protein>
    <recommendedName>
        <fullName evidence="1">N(4)-bis(aminopropyl)spermidine synthase C-terminal domain-containing protein</fullName>
    </recommendedName>
</protein>
<evidence type="ECO:0000313" key="2">
    <source>
        <dbReference type="EMBL" id="OGM11032.1"/>
    </source>
</evidence>
<dbReference type="Proteomes" id="UP000177053">
    <property type="component" value="Unassembled WGS sequence"/>
</dbReference>
<proteinExistence type="predicted"/>
<dbReference type="InterPro" id="IPR029063">
    <property type="entry name" value="SAM-dependent_MTases_sf"/>
</dbReference>
<dbReference type="Gene3D" id="3.40.50.150">
    <property type="entry name" value="Vaccinia Virus protein VP39"/>
    <property type="match status" value="1"/>
</dbReference>
<comment type="caution">
    <text evidence="2">The sequence shown here is derived from an EMBL/GenBank/DDBJ whole genome shotgun (WGS) entry which is preliminary data.</text>
</comment>
<dbReference type="SUPFAM" id="SSF53335">
    <property type="entry name" value="S-adenosyl-L-methionine-dependent methyltransferases"/>
    <property type="match status" value="1"/>
</dbReference>
<sequence length="326" mass="37710">MEAELLYKNILKLSFQTGVPVKKILDFLFVLKNGEKIENEELIKKLGLSKNILNYIKKNLYYLLTPTSETTQISKDKLVLVQKLFKENISNEENLLADLEGSDYKNILEILEKNKKYRLKPLRKYDQFTADLPTVAKRVSLMNFFSDIKGKRILFLGDDDFTSMACAMFGSAGNIQILDIDGRILNSIKNVSRQNKLEIQLEKYDAKFDLAKKYKKRFDIVFTDPPYTENGVNLFLSRSIQALNPNNLSARIYLCFGGSDRAKERFLPIYKIIYESGLMLRWVFDKFNRYRGASEIGNTSSLFLLDITPKTKALIESDYNEPIYTI</sequence>
<evidence type="ECO:0000259" key="1">
    <source>
        <dbReference type="Pfam" id="PF01861"/>
    </source>
</evidence>
<dbReference type="EMBL" id="MGFS01000027">
    <property type="protein sequence ID" value="OGM11032.1"/>
    <property type="molecule type" value="Genomic_DNA"/>
</dbReference>
<dbReference type="AlphaFoldDB" id="A0A1F7X7I0"/>
<dbReference type="PROSITE" id="PS00092">
    <property type="entry name" value="N6_MTASE"/>
    <property type="match status" value="1"/>
</dbReference>
<dbReference type="PANTHER" id="PTHR23290:SF0">
    <property type="entry name" value="RRNA N6-ADENOSINE-METHYLTRANSFERASE METTL5"/>
    <property type="match status" value="1"/>
</dbReference>